<keyword evidence="3" id="KW-1185">Reference proteome</keyword>
<dbReference type="InterPro" id="IPR032092">
    <property type="entry name" value="PilW"/>
</dbReference>
<keyword evidence="1" id="KW-0812">Transmembrane</keyword>
<sequence>MRSALSEYPRRPRQAGFTLVELMVGLALGMLTVLVISQVLMMAEGKKRTVSMGSDAQINGALSLYTLQREIQAAGYGASTNPAALGCVIKGKYTNPDASASPSSTDISMTLAPIVIIDGAEGTPDQIVLLQSQTPRFSTPIRITETHDRAQEYFRVQSSLGVAPGDLMVAVPQMPSATHWCTLFSVTHNTASANTMLGPDRIPHTAAGSPAWNHSEIFPTANYEGVPLTGGGAKSYLLNLGTLTQRVYSVSAANNLQVTTTTSKSVASAATDVYPQIVNLQAMYGKDTDANGAIDRWDTITPVTQADWTRVLAIRVAVVARSNQYERELVTSASNSPQWDVGLSESVAGVTTATCAGSANNCIPIKVDFLPDWQHYRYKVYDTVVPLRNMLWNS</sequence>
<dbReference type="NCBIfam" id="TIGR02532">
    <property type="entry name" value="IV_pilin_GFxxxE"/>
    <property type="match status" value="1"/>
</dbReference>
<dbReference type="Pfam" id="PF07963">
    <property type="entry name" value="N_methyl"/>
    <property type="match status" value="1"/>
</dbReference>
<evidence type="ECO:0000313" key="2">
    <source>
        <dbReference type="EMBL" id="MEJ8845207.1"/>
    </source>
</evidence>
<keyword evidence="1" id="KW-0472">Membrane</keyword>
<dbReference type="Proteomes" id="UP001385892">
    <property type="component" value="Unassembled WGS sequence"/>
</dbReference>
<protein>
    <submittedName>
        <fullName evidence="2">PilW family protein</fullName>
    </submittedName>
</protein>
<keyword evidence="1" id="KW-1133">Transmembrane helix</keyword>
<dbReference type="Pfam" id="PF16074">
    <property type="entry name" value="PilW"/>
    <property type="match status" value="1"/>
</dbReference>
<evidence type="ECO:0000313" key="3">
    <source>
        <dbReference type="Proteomes" id="UP001385892"/>
    </source>
</evidence>
<feature type="transmembrane region" description="Helical" evidence="1">
    <location>
        <begin position="20"/>
        <end position="43"/>
    </location>
</feature>
<evidence type="ECO:0000256" key="1">
    <source>
        <dbReference type="SAM" id="Phobius"/>
    </source>
</evidence>
<proteinExistence type="predicted"/>
<organism evidence="2 3">
    <name type="scientific">Variovorax rhizosphaerae</name>
    <dbReference type="NCBI Taxonomy" id="1836200"/>
    <lineage>
        <taxon>Bacteria</taxon>
        <taxon>Pseudomonadati</taxon>
        <taxon>Pseudomonadota</taxon>
        <taxon>Betaproteobacteria</taxon>
        <taxon>Burkholderiales</taxon>
        <taxon>Comamonadaceae</taxon>
        <taxon>Variovorax</taxon>
    </lineage>
</organism>
<dbReference type="PROSITE" id="PS00409">
    <property type="entry name" value="PROKAR_NTER_METHYL"/>
    <property type="match status" value="1"/>
</dbReference>
<dbReference type="InterPro" id="IPR012902">
    <property type="entry name" value="N_methyl_site"/>
</dbReference>
<dbReference type="RefSeq" id="WP_340340388.1">
    <property type="nucleotide sequence ID" value="NZ_JBBKZT010000001.1"/>
</dbReference>
<name>A0ABU8WCH1_9BURK</name>
<comment type="caution">
    <text evidence="2">The sequence shown here is derived from an EMBL/GenBank/DDBJ whole genome shotgun (WGS) entry which is preliminary data.</text>
</comment>
<dbReference type="EMBL" id="JBBKZT010000001">
    <property type="protein sequence ID" value="MEJ8845207.1"/>
    <property type="molecule type" value="Genomic_DNA"/>
</dbReference>
<gene>
    <name evidence="2" type="ORF">WKW82_00995</name>
</gene>
<reference evidence="2 3" key="1">
    <citation type="submission" date="2024-03" db="EMBL/GenBank/DDBJ databases">
        <title>Novel species of the genus Variovorax.</title>
        <authorList>
            <person name="Liu Q."/>
            <person name="Xin Y.-H."/>
        </authorList>
    </citation>
    <scope>NUCLEOTIDE SEQUENCE [LARGE SCALE GENOMIC DNA]</scope>
    <source>
        <strain evidence="2 3">KACC 18900</strain>
    </source>
</reference>
<accession>A0ABU8WCH1</accession>